<reference evidence="1 2" key="1">
    <citation type="submission" date="2022-12" db="EMBL/GenBank/DDBJ databases">
        <title>Chromosome-scale assembly of the Ensete ventricosum genome.</title>
        <authorList>
            <person name="Dussert Y."/>
            <person name="Stocks J."/>
            <person name="Wendawek A."/>
            <person name="Woldeyes F."/>
            <person name="Nichols R.A."/>
            <person name="Borrell J.S."/>
        </authorList>
    </citation>
    <scope>NUCLEOTIDE SEQUENCE [LARGE SCALE GENOMIC DNA]</scope>
    <source>
        <strain evidence="2">cv. Maze</strain>
        <tissue evidence="1">Seeds</tissue>
    </source>
</reference>
<protein>
    <recommendedName>
        <fullName evidence="3">Helicase ATP-binding domain-containing protein</fullName>
    </recommendedName>
</protein>
<dbReference type="InterPro" id="IPR027417">
    <property type="entry name" value="P-loop_NTPase"/>
</dbReference>
<sequence length="92" mass="10637">MIKGRSLYTRAIKLLVLDEVDEMPSRGFNDQIYEVYIYLPPELQDLQKEQGSVRNLGILEVTNKFITDPIKVLVKRDELTLEGIYQSILCCC</sequence>
<dbReference type="Gene3D" id="3.40.50.300">
    <property type="entry name" value="P-loop containing nucleotide triphosphate hydrolases"/>
    <property type="match status" value="1"/>
</dbReference>
<organism evidence="1 2">
    <name type="scientific">Ensete ventricosum</name>
    <name type="common">Abyssinian banana</name>
    <name type="synonym">Musa ensete</name>
    <dbReference type="NCBI Taxonomy" id="4639"/>
    <lineage>
        <taxon>Eukaryota</taxon>
        <taxon>Viridiplantae</taxon>
        <taxon>Streptophyta</taxon>
        <taxon>Embryophyta</taxon>
        <taxon>Tracheophyta</taxon>
        <taxon>Spermatophyta</taxon>
        <taxon>Magnoliopsida</taxon>
        <taxon>Liliopsida</taxon>
        <taxon>Zingiberales</taxon>
        <taxon>Musaceae</taxon>
        <taxon>Ensete</taxon>
    </lineage>
</organism>
<dbReference type="EMBL" id="JAQQAF010000003">
    <property type="protein sequence ID" value="KAJ8497429.1"/>
    <property type="molecule type" value="Genomic_DNA"/>
</dbReference>
<comment type="caution">
    <text evidence="1">The sequence shown here is derived from an EMBL/GenBank/DDBJ whole genome shotgun (WGS) entry which is preliminary data.</text>
</comment>
<dbReference type="Proteomes" id="UP001222027">
    <property type="component" value="Unassembled WGS sequence"/>
</dbReference>
<keyword evidence="2" id="KW-1185">Reference proteome</keyword>
<gene>
    <name evidence="1" type="ORF">OPV22_007981</name>
</gene>
<proteinExistence type="predicted"/>
<name>A0AAV8RDN5_ENSVE</name>
<accession>A0AAV8RDN5</accession>
<evidence type="ECO:0000313" key="1">
    <source>
        <dbReference type="EMBL" id="KAJ8497429.1"/>
    </source>
</evidence>
<evidence type="ECO:0008006" key="3">
    <source>
        <dbReference type="Google" id="ProtNLM"/>
    </source>
</evidence>
<dbReference type="SUPFAM" id="SSF52540">
    <property type="entry name" value="P-loop containing nucleoside triphosphate hydrolases"/>
    <property type="match status" value="1"/>
</dbReference>
<evidence type="ECO:0000313" key="2">
    <source>
        <dbReference type="Proteomes" id="UP001222027"/>
    </source>
</evidence>
<dbReference type="AlphaFoldDB" id="A0AAV8RDN5"/>